<dbReference type="EMBL" id="UGRO01000002">
    <property type="protein sequence ID" value="SUA16826.1"/>
    <property type="molecule type" value="Genomic_DNA"/>
</dbReference>
<dbReference type="Proteomes" id="UP000254193">
    <property type="component" value="Unassembled WGS sequence"/>
</dbReference>
<evidence type="ECO:0000256" key="1">
    <source>
        <dbReference type="ARBA" id="ARBA00010645"/>
    </source>
</evidence>
<comment type="similarity">
    <text evidence="1 2">Belongs to the UPF0125 (RnfH) family.</text>
</comment>
<evidence type="ECO:0000313" key="4">
    <source>
        <dbReference type="Proteomes" id="UP000254193"/>
    </source>
</evidence>
<evidence type="ECO:0000256" key="2">
    <source>
        <dbReference type="HAMAP-Rule" id="MF_00460"/>
    </source>
</evidence>
<evidence type="ECO:0000313" key="3">
    <source>
        <dbReference type="EMBL" id="SUA16826.1"/>
    </source>
</evidence>
<dbReference type="Gene3D" id="3.10.20.280">
    <property type="entry name" value="RnfH-like"/>
    <property type="match status" value="1"/>
</dbReference>
<dbReference type="NCBIfam" id="NF002490">
    <property type="entry name" value="PRK01777.1"/>
    <property type="match status" value="1"/>
</dbReference>
<name>A0A378VIX7_NEILA</name>
<dbReference type="RefSeq" id="WP_115118730.1">
    <property type="nucleotide sequence ID" value="NZ_UGRO01000002.1"/>
</dbReference>
<organism evidence="3 4">
    <name type="scientific">Neisseria lactamica</name>
    <dbReference type="NCBI Taxonomy" id="486"/>
    <lineage>
        <taxon>Bacteria</taxon>
        <taxon>Pseudomonadati</taxon>
        <taxon>Pseudomonadota</taxon>
        <taxon>Betaproteobacteria</taxon>
        <taxon>Neisseriales</taxon>
        <taxon>Neisseriaceae</taxon>
        <taxon>Neisseria</taxon>
    </lineage>
</organism>
<dbReference type="HAMAP" id="MF_00460">
    <property type="entry name" value="UPF0125_RnfH"/>
    <property type="match status" value="1"/>
</dbReference>
<dbReference type="Pfam" id="PF03658">
    <property type="entry name" value="Ub-RnfH"/>
    <property type="match status" value="1"/>
</dbReference>
<proteinExistence type="inferred from homology"/>
<dbReference type="InterPro" id="IPR005346">
    <property type="entry name" value="RnfH"/>
</dbReference>
<dbReference type="SUPFAM" id="SSF54285">
    <property type="entry name" value="MoaD/ThiS"/>
    <property type="match status" value="1"/>
</dbReference>
<dbReference type="InterPro" id="IPR016155">
    <property type="entry name" value="Mopterin_synth/thiamin_S_b"/>
</dbReference>
<dbReference type="AlphaFoldDB" id="A0A378VIX7"/>
<gene>
    <name evidence="3" type="ORF">NCTC10616_00472</name>
</gene>
<dbReference type="InterPro" id="IPR037021">
    <property type="entry name" value="RnfH_sf"/>
</dbReference>
<keyword evidence="4" id="KW-1185">Reference proteome</keyword>
<dbReference type="PANTHER" id="PTHR37483:SF1">
    <property type="entry name" value="UPF0125 PROTEIN RATB"/>
    <property type="match status" value="1"/>
</dbReference>
<sequence>MLEIEIVYGLPDRQVLKTMQLAEGTTVRAAALKSGLDEIFTDLDLHSAPLGIFGKAVKDDTPLRDGDRIEVYRPLLIDPKEARRKRVQNQEE</sequence>
<accession>A0A378VIX7</accession>
<protein>
    <recommendedName>
        <fullName evidence="2">UPF0125 protein NCTC10616_00472</fullName>
    </recommendedName>
</protein>
<reference evidence="3 4" key="1">
    <citation type="submission" date="2018-06" db="EMBL/GenBank/DDBJ databases">
        <authorList>
            <consortium name="Pathogen Informatics"/>
            <person name="Doyle S."/>
        </authorList>
    </citation>
    <scope>NUCLEOTIDE SEQUENCE [LARGE SCALE GENOMIC DNA]</scope>
    <source>
        <strain evidence="3 4">NCTC10616</strain>
    </source>
</reference>
<dbReference type="PANTHER" id="PTHR37483">
    <property type="entry name" value="UPF0125 PROTEIN RATB"/>
    <property type="match status" value="1"/>
</dbReference>